<feature type="signal peptide" evidence="1">
    <location>
        <begin position="1"/>
        <end position="17"/>
    </location>
</feature>
<keyword evidence="1" id="KW-0732">Signal</keyword>
<protein>
    <submittedName>
        <fullName evidence="2">Uncharacterized protein</fullName>
    </submittedName>
</protein>
<feature type="chain" id="PRO_5018285484" evidence="1">
    <location>
        <begin position="18"/>
        <end position="59"/>
    </location>
</feature>
<dbReference type="AlphaFoldDB" id="A0A3M7S7A8"/>
<keyword evidence="3" id="KW-1185">Reference proteome</keyword>
<organism evidence="2 3">
    <name type="scientific">Brachionus plicatilis</name>
    <name type="common">Marine rotifer</name>
    <name type="synonym">Brachionus muelleri</name>
    <dbReference type="NCBI Taxonomy" id="10195"/>
    <lineage>
        <taxon>Eukaryota</taxon>
        <taxon>Metazoa</taxon>
        <taxon>Spiralia</taxon>
        <taxon>Gnathifera</taxon>
        <taxon>Rotifera</taxon>
        <taxon>Eurotatoria</taxon>
        <taxon>Monogononta</taxon>
        <taxon>Pseudotrocha</taxon>
        <taxon>Ploima</taxon>
        <taxon>Brachionidae</taxon>
        <taxon>Brachionus</taxon>
    </lineage>
</organism>
<comment type="caution">
    <text evidence="2">The sequence shown here is derived from an EMBL/GenBank/DDBJ whole genome shotgun (WGS) entry which is preliminary data.</text>
</comment>
<dbReference type="Proteomes" id="UP000276133">
    <property type="component" value="Unassembled WGS sequence"/>
</dbReference>
<evidence type="ECO:0000313" key="3">
    <source>
        <dbReference type="Proteomes" id="UP000276133"/>
    </source>
</evidence>
<accession>A0A3M7S7A8</accession>
<evidence type="ECO:0000313" key="2">
    <source>
        <dbReference type="EMBL" id="RNA31661.1"/>
    </source>
</evidence>
<proteinExistence type="predicted"/>
<gene>
    <name evidence="2" type="ORF">BpHYR1_053368</name>
</gene>
<sequence>MVFIVLLSTIIMGKVNLDNGINYDLNTMPDSRRNDLKRKSKKYFDFIKLLFLQFLAKIY</sequence>
<name>A0A3M7S7A8_BRAPC</name>
<dbReference type="EMBL" id="REGN01001912">
    <property type="protein sequence ID" value="RNA31661.1"/>
    <property type="molecule type" value="Genomic_DNA"/>
</dbReference>
<reference evidence="2 3" key="1">
    <citation type="journal article" date="2018" name="Sci. Rep.">
        <title>Genomic signatures of local adaptation to the degree of environmental predictability in rotifers.</title>
        <authorList>
            <person name="Franch-Gras L."/>
            <person name="Hahn C."/>
            <person name="Garcia-Roger E.M."/>
            <person name="Carmona M.J."/>
            <person name="Serra M."/>
            <person name="Gomez A."/>
        </authorList>
    </citation>
    <scope>NUCLEOTIDE SEQUENCE [LARGE SCALE GENOMIC DNA]</scope>
    <source>
        <strain evidence="2">HYR1</strain>
    </source>
</reference>
<evidence type="ECO:0000256" key="1">
    <source>
        <dbReference type="SAM" id="SignalP"/>
    </source>
</evidence>